<evidence type="ECO:0000313" key="2">
    <source>
        <dbReference type="Proteomes" id="UP000623010"/>
    </source>
</evidence>
<evidence type="ECO:0000313" key="1">
    <source>
        <dbReference type="EMBL" id="GGZ87345.1"/>
    </source>
</evidence>
<reference evidence="1" key="2">
    <citation type="submission" date="2020-09" db="EMBL/GenBank/DDBJ databases">
        <authorList>
            <person name="Sun Q."/>
            <person name="Ohkuma M."/>
        </authorList>
    </citation>
    <scope>NUCLEOTIDE SEQUENCE</scope>
    <source>
        <strain evidence="1">JCM 5016</strain>
    </source>
</reference>
<organism evidence="1 2">
    <name type="scientific">Streptomyces echinoruber</name>
    <dbReference type="NCBI Taxonomy" id="68898"/>
    <lineage>
        <taxon>Bacteria</taxon>
        <taxon>Bacillati</taxon>
        <taxon>Actinomycetota</taxon>
        <taxon>Actinomycetes</taxon>
        <taxon>Kitasatosporales</taxon>
        <taxon>Streptomycetaceae</taxon>
        <taxon>Streptomyces</taxon>
    </lineage>
</organism>
<comment type="caution">
    <text evidence="1">The sequence shown here is derived from an EMBL/GenBank/DDBJ whole genome shotgun (WGS) entry which is preliminary data.</text>
</comment>
<dbReference type="EMBL" id="BMWH01000008">
    <property type="protein sequence ID" value="GGZ87345.1"/>
    <property type="molecule type" value="Genomic_DNA"/>
</dbReference>
<dbReference type="RefSeq" id="WP_190057657.1">
    <property type="nucleotide sequence ID" value="NZ_BMWH01000008.1"/>
</dbReference>
<accession>A0A918R5F0</accession>
<protein>
    <submittedName>
        <fullName evidence="1">Uncharacterized protein</fullName>
    </submittedName>
</protein>
<name>A0A918R5F0_9ACTN</name>
<keyword evidence="2" id="KW-1185">Reference proteome</keyword>
<reference evidence="1" key="1">
    <citation type="journal article" date="2014" name="Int. J. Syst. Evol. Microbiol.">
        <title>Complete genome sequence of Corynebacterium casei LMG S-19264T (=DSM 44701T), isolated from a smear-ripened cheese.</title>
        <authorList>
            <consortium name="US DOE Joint Genome Institute (JGI-PGF)"/>
            <person name="Walter F."/>
            <person name="Albersmeier A."/>
            <person name="Kalinowski J."/>
            <person name="Ruckert C."/>
        </authorList>
    </citation>
    <scope>NUCLEOTIDE SEQUENCE</scope>
    <source>
        <strain evidence="1">JCM 5016</strain>
    </source>
</reference>
<proteinExistence type="predicted"/>
<gene>
    <name evidence="1" type="ORF">GCM10010389_27150</name>
</gene>
<dbReference type="Proteomes" id="UP000623010">
    <property type="component" value="Unassembled WGS sequence"/>
</dbReference>
<dbReference type="AlphaFoldDB" id="A0A918R5F0"/>
<sequence>MTDFQRFQAMVVDEGDTVTTFAFGELDLKGSAELREVFGGCLTRGQQGRGGFLGSDLL</sequence>